<evidence type="ECO:0000256" key="3">
    <source>
        <dbReference type="SAM" id="MobiDB-lite"/>
    </source>
</evidence>
<dbReference type="Pfam" id="PF00501">
    <property type="entry name" value="AMP-binding"/>
    <property type="match status" value="1"/>
</dbReference>
<dbReference type="PANTHER" id="PTHR24096">
    <property type="entry name" value="LONG-CHAIN-FATTY-ACID--COA LIGASE"/>
    <property type="match status" value="1"/>
</dbReference>
<evidence type="ECO:0000259" key="4">
    <source>
        <dbReference type="Pfam" id="PF00501"/>
    </source>
</evidence>
<dbReference type="Gene3D" id="3.40.50.12780">
    <property type="entry name" value="N-terminal domain of ligase-like"/>
    <property type="match status" value="2"/>
</dbReference>
<dbReference type="AlphaFoldDB" id="A0A915PQD7"/>
<organism evidence="6 7">
    <name type="scientific">Setaria digitata</name>
    <dbReference type="NCBI Taxonomy" id="48799"/>
    <lineage>
        <taxon>Eukaryota</taxon>
        <taxon>Metazoa</taxon>
        <taxon>Ecdysozoa</taxon>
        <taxon>Nematoda</taxon>
        <taxon>Chromadorea</taxon>
        <taxon>Rhabditida</taxon>
        <taxon>Spirurina</taxon>
        <taxon>Spiruromorpha</taxon>
        <taxon>Filarioidea</taxon>
        <taxon>Setariidae</taxon>
        <taxon>Setaria</taxon>
    </lineage>
</organism>
<name>A0A915PQD7_9BILA</name>
<dbReference type="InterPro" id="IPR000873">
    <property type="entry name" value="AMP-dep_synth/lig_dom"/>
</dbReference>
<keyword evidence="2" id="KW-0576">Peroxisome</keyword>
<dbReference type="Pfam" id="PF13193">
    <property type="entry name" value="AMP-binding_C"/>
    <property type="match status" value="1"/>
</dbReference>
<evidence type="ECO:0000313" key="6">
    <source>
        <dbReference type="Proteomes" id="UP000887581"/>
    </source>
</evidence>
<dbReference type="InterPro" id="IPR042099">
    <property type="entry name" value="ANL_N_sf"/>
</dbReference>
<evidence type="ECO:0000256" key="2">
    <source>
        <dbReference type="ARBA" id="ARBA00023140"/>
    </source>
</evidence>
<dbReference type="PANTHER" id="PTHR24096:SF168">
    <property type="entry name" value="AMP-BINDING DOMAIN-CONTAINING PROTEIN"/>
    <property type="match status" value="1"/>
</dbReference>
<dbReference type="Gene3D" id="3.30.300.30">
    <property type="match status" value="1"/>
</dbReference>
<evidence type="ECO:0000259" key="5">
    <source>
        <dbReference type="Pfam" id="PF13193"/>
    </source>
</evidence>
<dbReference type="WBParaSite" id="sdigi.contig33.g2387.t1">
    <property type="protein sequence ID" value="sdigi.contig33.g2387.t1"/>
    <property type="gene ID" value="sdigi.contig33.g2387"/>
</dbReference>
<comment type="subcellular location">
    <subcellularLocation>
        <location evidence="1">Peroxisome</location>
    </subcellularLocation>
</comment>
<evidence type="ECO:0000256" key="1">
    <source>
        <dbReference type="ARBA" id="ARBA00004275"/>
    </source>
</evidence>
<feature type="domain" description="AMP-binding enzyme C-terminal" evidence="5">
    <location>
        <begin position="523"/>
        <end position="600"/>
    </location>
</feature>
<feature type="domain" description="AMP-dependent synthetase/ligase" evidence="4">
    <location>
        <begin position="285"/>
        <end position="466"/>
    </location>
</feature>
<reference evidence="7" key="1">
    <citation type="submission" date="2022-11" db="UniProtKB">
        <authorList>
            <consortium name="WormBaseParasite"/>
        </authorList>
    </citation>
    <scope>IDENTIFICATION</scope>
</reference>
<dbReference type="SUPFAM" id="SSF56801">
    <property type="entry name" value="Acetyl-CoA synthetase-like"/>
    <property type="match status" value="1"/>
</dbReference>
<dbReference type="InterPro" id="IPR025110">
    <property type="entry name" value="AMP-bd_C"/>
</dbReference>
<sequence>MALISLNYNTVSKQSIEVCRMDVQCPFQIPLLRPNFDEFADYFFDKFLKYGCSIALVDVESGRQWRYSELRICTMNCVKRLQEIGVRQGTRCALICSVTAHAIFIYIACSMLEAPIVSVNPSLSSREKDFPPKGLLENVKEALRDEVVRIMERPQINEKIFPYDVEKSRAMYCFTEESSMSKVENAKRIGATRNDGRVFSIRLLDEIFGNIKPSINQESLTSLGHPQVTLKPKTKRKVQGSPCSESSTSERHRLDEKQLINSQSILTSLTRKEIMFYSINPSKFPKLIKVSYRSLLHNLQQLSCPVFGPPSVDDKCLLAANIHHVFGLVTAFLALKNGAQLIVTPKQRSRQITVAYVVPIFIHRCSKNVNLEKDNLESLKSIVTSGAPISERAMQLCRKRLKLQDLRQAYSITEAGGICSLAPYGQERMKSVGIPLPGIHFKIVDWEMKETCLPGQLGQILIQGPPVEIPPPRNSKQIEAAFASRFFKTGDAGYYDETGHIFVVNKIKDVIKCKDILIWPSAVENALYDHPAIDDCAVMGRWEQTLGTEIPAAFIVKNPFHQRLTRNDITRYLDEKIPDFEKLHGTVHFVPEIPRGACGKLLRPQLKQMWNYIHGAHRSASSESNVIKNKTVSKTNPTKTQNSVDKQLPKCKVVNIPKRTLVHKINPSQYND</sequence>
<dbReference type="Proteomes" id="UP000887581">
    <property type="component" value="Unplaced"/>
</dbReference>
<dbReference type="InterPro" id="IPR045851">
    <property type="entry name" value="AMP-bd_C_sf"/>
</dbReference>
<feature type="region of interest" description="Disordered" evidence="3">
    <location>
        <begin position="230"/>
        <end position="252"/>
    </location>
</feature>
<dbReference type="GO" id="GO:0016405">
    <property type="term" value="F:CoA-ligase activity"/>
    <property type="evidence" value="ECO:0007669"/>
    <property type="project" value="TreeGrafter"/>
</dbReference>
<accession>A0A915PQD7</accession>
<keyword evidence="6" id="KW-1185">Reference proteome</keyword>
<protein>
    <submittedName>
        <fullName evidence="7">AMP-dependent synthetase/ligase domain-containing protein</fullName>
    </submittedName>
</protein>
<proteinExistence type="predicted"/>
<evidence type="ECO:0000313" key="7">
    <source>
        <dbReference type="WBParaSite" id="sdigi.contig33.g2387.t1"/>
    </source>
</evidence>
<dbReference type="GO" id="GO:0005777">
    <property type="term" value="C:peroxisome"/>
    <property type="evidence" value="ECO:0007669"/>
    <property type="project" value="UniProtKB-SubCell"/>
</dbReference>